<comment type="caution">
    <text evidence="2">The sequence shown here is derived from an EMBL/GenBank/DDBJ whole genome shotgun (WGS) entry which is preliminary data.</text>
</comment>
<accession>A0ABP8NS14</accession>
<name>A0ABP8NS14_9BACT</name>
<dbReference type="Gene3D" id="3.30.450.40">
    <property type="match status" value="1"/>
</dbReference>
<feature type="domain" description="GAF" evidence="1">
    <location>
        <begin position="27"/>
        <end position="165"/>
    </location>
</feature>
<reference evidence="3" key="1">
    <citation type="journal article" date="2019" name="Int. J. Syst. Evol. Microbiol.">
        <title>The Global Catalogue of Microorganisms (GCM) 10K type strain sequencing project: providing services to taxonomists for standard genome sequencing and annotation.</title>
        <authorList>
            <consortium name="The Broad Institute Genomics Platform"/>
            <consortium name="The Broad Institute Genome Sequencing Center for Infectious Disease"/>
            <person name="Wu L."/>
            <person name="Ma J."/>
        </authorList>
    </citation>
    <scope>NUCLEOTIDE SEQUENCE [LARGE SCALE GENOMIC DNA]</scope>
    <source>
        <strain evidence="3">JCM 17927</strain>
    </source>
</reference>
<dbReference type="RefSeq" id="WP_345250019.1">
    <property type="nucleotide sequence ID" value="NZ_BAABHD010000084.1"/>
</dbReference>
<dbReference type="Proteomes" id="UP001501175">
    <property type="component" value="Unassembled WGS sequence"/>
</dbReference>
<sequence>MTSEIVETTVLEALQMLEEGVARPKILAHLVHAAELASGNDSVSSILVLDSEGLLRNGASPGLPYDYLTAIDGLKPNARVGTCAAAAATGSMVITSDFLQGDKWAELRHLPLSIGFVSAWSTPIKNYDGKVLGTFGTYFREKRQPSQAEIDTINALALAAARVLDYSS</sequence>
<proteinExistence type="predicted"/>
<evidence type="ECO:0000313" key="3">
    <source>
        <dbReference type="Proteomes" id="UP001501175"/>
    </source>
</evidence>
<keyword evidence="3" id="KW-1185">Reference proteome</keyword>
<dbReference type="InterPro" id="IPR003018">
    <property type="entry name" value="GAF"/>
</dbReference>
<dbReference type="SUPFAM" id="SSF55781">
    <property type="entry name" value="GAF domain-like"/>
    <property type="match status" value="1"/>
</dbReference>
<dbReference type="Pfam" id="PF13185">
    <property type="entry name" value="GAF_2"/>
    <property type="match status" value="1"/>
</dbReference>
<dbReference type="InterPro" id="IPR029016">
    <property type="entry name" value="GAF-like_dom_sf"/>
</dbReference>
<gene>
    <name evidence="2" type="ORF">GCM10023189_58970</name>
</gene>
<protein>
    <recommendedName>
        <fullName evidence="1">GAF domain-containing protein</fullName>
    </recommendedName>
</protein>
<evidence type="ECO:0000313" key="2">
    <source>
        <dbReference type="EMBL" id="GAA4470416.1"/>
    </source>
</evidence>
<dbReference type="EMBL" id="BAABHD010000084">
    <property type="protein sequence ID" value="GAA4470416.1"/>
    <property type="molecule type" value="Genomic_DNA"/>
</dbReference>
<organism evidence="2 3">
    <name type="scientific">Nibrella saemangeumensis</name>
    <dbReference type="NCBI Taxonomy" id="1084526"/>
    <lineage>
        <taxon>Bacteria</taxon>
        <taxon>Pseudomonadati</taxon>
        <taxon>Bacteroidota</taxon>
        <taxon>Cytophagia</taxon>
        <taxon>Cytophagales</taxon>
        <taxon>Spirosomataceae</taxon>
        <taxon>Nibrella</taxon>
    </lineage>
</organism>
<evidence type="ECO:0000259" key="1">
    <source>
        <dbReference type="Pfam" id="PF13185"/>
    </source>
</evidence>